<dbReference type="InterPro" id="IPR011650">
    <property type="entry name" value="Peptidase_M20_dimer"/>
</dbReference>
<protein>
    <submittedName>
        <fullName evidence="5">Amidohydrolase YhaA</fullName>
    </submittedName>
</protein>
<comment type="similarity">
    <text evidence="1">Belongs to the peptidase M20 family.</text>
</comment>
<comment type="cofactor">
    <cofactor evidence="3">
        <name>Mn(2+)</name>
        <dbReference type="ChEBI" id="CHEBI:29035"/>
    </cofactor>
    <text evidence="3">The Mn(2+) ion enhances activity.</text>
</comment>
<feature type="binding site" evidence="3">
    <location>
        <position position="164"/>
    </location>
    <ligand>
        <name>Mn(2+)</name>
        <dbReference type="ChEBI" id="CHEBI:29035"/>
        <label>2</label>
    </ligand>
</feature>
<dbReference type="InterPro" id="IPR002933">
    <property type="entry name" value="Peptidase_M20"/>
</dbReference>
<dbReference type="FunFam" id="3.30.70.360:FF:000001">
    <property type="entry name" value="N-acetyldiaminopimelate deacetylase"/>
    <property type="match status" value="1"/>
</dbReference>
<dbReference type="NCBIfam" id="TIGR01891">
    <property type="entry name" value="amidohydrolases"/>
    <property type="match status" value="1"/>
</dbReference>
<feature type="binding site" evidence="3">
    <location>
        <position position="374"/>
    </location>
    <ligand>
        <name>Mn(2+)</name>
        <dbReference type="ChEBI" id="CHEBI:29035"/>
        <label>2</label>
    </ligand>
</feature>
<dbReference type="Gene3D" id="3.40.630.10">
    <property type="entry name" value="Zn peptidases"/>
    <property type="match status" value="1"/>
</dbReference>
<dbReference type="GO" id="GO:0016787">
    <property type="term" value="F:hydrolase activity"/>
    <property type="evidence" value="ECO:0007669"/>
    <property type="project" value="UniProtKB-KW"/>
</dbReference>
<dbReference type="InterPro" id="IPR036264">
    <property type="entry name" value="Bact_exopeptidase_dim_dom"/>
</dbReference>
<comment type="caution">
    <text evidence="5">The sequence shown here is derived from an EMBL/GenBank/DDBJ whole genome shotgun (WGS) entry which is preliminary data.</text>
</comment>
<evidence type="ECO:0000259" key="4">
    <source>
        <dbReference type="Pfam" id="PF07687"/>
    </source>
</evidence>
<sequence>MKDQIFEQCHRHFNDIVAIRRDIHQYPELGFDVHRTAGIAADALQALEIPVKTGIGRTGVVGDLEVPGATKRIALRADMDALPIQELTDVPYKSKIDGKAHLCGHDAHTAMLIGTARILSEFRSSLKTHVRFIFQPSEEALPGGAPAMIADGALEDVDEIYGIHVFPLYTVGEYATCSGPMLAQSDTFQITLTGTGGHAAFPHLTVDPIVISAQFVTALQSIIARNVNPLDSAVVSVTQFHGGDANLQNGLTGAALNVIPPKVLIGGTVRTLQKAVQTRVRGQLERLLAGLADAHNATYTFDYQEGYPVTYNHEPCVSTAVSTARGLVGENNLIFPVLPILGGEDFGYYSQKIPACFVMVGAGNEEKGIVNMCHHPQFDIDETCMIYGMALLTNLAML</sequence>
<dbReference type="Pfam" id="PF07687">
    <property type="entry name" value="M20_dimer"/>
    <property type="match status" value="1"/>
</dbReference>
<gene>
    <name evidence="5" type="ORF">GBAR_LOCUS9245</name>
</gene>
<feature type="domain" description="Peptidase M20 dimerisation" evidence="4">
    <location>
        <begin position="187"/>
        <end position="290"/>
    </location>
</feature>
<reference evidence="5" key="1">
    <citation type="submission" date="2023-03" db="EMBL/GenBank/DDBJ databases">
        <authorList>
            <person name="Steffen K."/>
            <person name="Cardenas P."/>
        </authorList>
    </citation>
    <scope>NUCLEOTIDE SEQUENCE</scope>
</reference>
<dbReference type="PANTHER" id="PTHR11014">
    <property type="entry name" value="PEPTIDASE M20 FAMILY MEMBER"/>
    <property type="match status" value="1"/>
</dbReference>
<evidence type="ECO:0000313" key="6">
    <source>
        <dbReference type="Proteomes" id="UP001174909"/>
    </source>
</evidence>
<dbReference type="GO" id="GO:0046872">
    <property type="term" value="F:metal ion binding"/>
    <property type="evidence" value="ECO:0007669"/>
    <property type="project" value="UniProtKB-KW"/>
</dbReference>
<dbReference type="PANTHER" id="PTHR11014:SF63">
    <property type="entry name" value="METALLOPEPTIDASE, PUTATIVE (AFU_ORTHOLOGUE AFUA_6G09600)-RELATED"/>
    <property type="match status" value="1"/>
</dbReference>
<feature type="binding site" evidence="3">
    <location>
        <position position="139"/>
    </location>
    <ligand>
        <name>Mn(2+)</name>
        <dbReference type="ChEBI" id="CHEBI:29035"/>
        <label>2</label>
    </ligand>
</feature>
<evidence type="ECO:0000256" key="1">
    <source>
        <dbReference type="ARBA" id="ARBA00006153"/>
    </source>
</evidence>
<name>A0AA35RQN0_GEOBA</name>
<feature type="binding site" evidence="3">
    <location>
        <position position="105"/>
    </location>
    <ligand>
        <name>Mn(2+)</name>
        <dbReference type="ChEBI" id="CHEBI:29035"/>
        <label>2</label>
    </ligand>
</feature>
<organism evidence="5 6">
    <name type="scientific">Geodia barretti</name>
    <name type="common">Barrett's horny sponge</name>
    <dbReference type="NCBI Taxonomy" id="519541"/>
    <lineage>
        <taxon>Eukaryota</taxon>
        <taxon>Metazoa</taxon>
        <taxon>Porifera</taxon>
        <taxon>Demospongiae</taxon>
        <taxon>Heteroscleromorpha</taxon>
        <taxon>Tetractinellida</taxon>
        <taxon>Astrophorina</taxon>
        <taxon>Geodiidae</taxon>
        <taxon>Geodia</taxon>
    </lineage>
</organism>
<dbReference type="AlphaFoldDB" id="A0AA35RQN0"/>
<feature type="binding site" evidence="3">
    <location>
        <position position="103"/>
    </location>
    <ligand>
        <name>Mn(2+)</name>
        <dbReference type="ChEBI" id="CHEBI:29035"/>
        <label>2</label>
    </ligand>
</feature>
<dbReference type="EMBL" id="CASHTH010001392">
    <property type="protein sequence ID" value="CAI8014821.1"/>
    <property type="molecule type" value="Genomic_DNA"/>
</dbReference>
<keyword evidence="6" id="KW-1185">Reference proteome</keyword>
<evidence type="ECO:0000256" key="2">
    <source>
        <dbReference type="ARBA" id="ARBA00022801"/>
    </source>
</evidence>
<evidence type="ECO:0000313" key="5">
    <source>
        <dbReference type="EMBL" id="CAI8014821.1"/>
    </source>
</evidence>
<dbReference type="SUPFAM" id="SSF55031">
    <property type="entry name" value="Bacterial exopeptidase dimerisation domain"/>
    <property type="match status" value="1"/>
</dbReference>
<evidence type="ECO:0000256" key="3">
    <source>
        <dbReference type="PIRSR" id="PIRSR005962-1"/>
    </source>
</evidence>
<dbReference type="Pfam" id="PF01546">
    <property type="entry name" value="Peptidase_M20"/>
    <property type="match status" value="1"/>
</dbReference>
<keyword evidence="3" id="KW-0479">Metal-binding</keyword>
<dbReference type="PIRSF" id="PIRSF005962">
    <property type="entry name" value="Pept_M20D_amidohydro"/>
    <property type="match status" value="1"/>
</dbReference>
<keyword evidence="2" id="KW-0378">Hydrolase</keyword>
<dbReference type="InterPro" id="IPR017439">
    <property type="entry name" value="Amidohydrolase"/>
</dbReference>
<dbReference type="Proteomes" id="UP001174909">
    <property type="component" value="Unassembled WGS sequence"/>
</dbReference>
<dbReference type="Gene3D" id="3.30.70.360">
    <property type="match status" value="1"/>
</dbReference>
<dbReference type="SUPFAM" id="SSF53187">
    <property type="entry name" value="Zn-dependent exopeptidases"/>
    <property type="match status" value="1"/>
</dbReference>
<proteinExistence type="inferred from homology"/>
<keyword evidence="3" id="KW-0464">Manganese</keyword>
<accession>A0AA35RQN0</accession>